<dbReference type="GeneID" id="8502045"/>
<reference evidence="4" key="2">
    <citation type="journal article" date="2015" name="PLoS Genet.">
        <title>The dynamic genome and transcriptome of the human fungal pathogen Blastomyces and close relative Emmonsia.</title>
        <authorList>
            <person name="Munoz J.F."/>
            <person name="Gauthier G.M."/>
            <person name="Desjardins C.A."/>
            <person name="Gallo J.E."/>
            <person name="Holder J."/>
            <person name="Sullivan T.D."/>
            <person name="Marty A.J."/>
            <person name="Carmen J.C."/>
            <person name="Chen Z."/>
            <person name="Ding L."/>
            <person name="Gujja S."/>
            <person name="Magrini V."/>
            <person name="Misas E."/>
            <person name="Mitreva M."/>
            <person name="Priest M."/>
            <person name="Saif S."/>
            <person name="Whiston E.A."/>
            <person name="Young S."/>
            <person name="Zeng Q."/>
            <person name="Goldman W.E."/>
            <person name="Mardis E.R."/>
            <person name="Taylor J.W."/>
            <person name="McEwen J.G."/>
            <person name="Clay O.K."/>
            <person name="Klein B.S."/>
            <person name="Cuomo C.A."/>
        </authorList>
    </citation>
    <scope>NUCLEOTIDE SEQUENCE [LARGE SCALE GENOMIC DNA]</scope>
    <source>
        <strain evidence="4">SLH14081</strain>
    </source>
</reference>
<sequence>MIMMMVIVDDYGRTANEMKNKTMYSLWRAYPFFIHVCLLLPSSSFLLFLLPDALGADINVAPLLLPAEEGKWDMDMDVNRALASISISKTWHVLGPFKTGTREATWGADPLEVLGGFRNMSYTNDPAARFSSALGVNGSVGWSILEATEPERDDSASTSAKVTLDVGFPDVDWELLRSFYGWAGLQYQAWARGHFNVTTRTVAGGYTSSSTVAVYTDGLLEVWIDGESFFGGDFYAYRRAPVTLKLAAGSHVVDLRLVRDVRALGGVGEPRIRAAVEVQLIQPSLAGDGTGSDDNDEVVLGLKLDAGSVLVADVVEGKLASPFASVIVRNEHDGWAEITDIKPVRDIKSTRPMVVLIDSPITLAPHQSRPIGLKIDFDDQAPSNFSFQLVYTIESAGKQRKTNPVTATAVPRKISDPQKYTFLHPSGIVSYAILRPPLNASCNSAAASGDEHRLPILVDLHGAGLEAGNEQVRHMLDDAYGVCSWILFPTGVTPWSGDDWHTWGAADVQAAVDAIPNWMQSVAWEGLGAALDDWLVSGHSNGGQGTWFFLTHQPDKVIAAAPVSGYSSIENYVPFTMWHDGQATIASVIQTARQSFKHELLMGNFRGIPILQQHGSADDNVPAYHSRLLHQLIWENGWHSEYHELPGKGHWFDGVLTTQPLLDFYSRHTSNSSSYDHLLPERFSFSIPNSGDMGSRGGIMVDQLSSPDKFGHIQATRKEEGVTWHLKARNVHRFHLLPSRMRVAVYPRVIVVTDGDGGGSESTFLVPAADQAHSKWFVKDEITGSWTVSNDGSWQDDIRQRYGRQNGAMDAILRSTGRFTIRVCSRDSDGSEQLINVALQISRNLLQYFAADSQLLPLQTACNSNSNNSHSNNNDHIIDDQEEELRGPGNLITISIGNDLPPPPASLVTTFPIHIANDHLTIRTTTSNLHTTTPTTKSYPFEPDLGAIFLRPRPLPHQRLELVVWGADLGGLRQASRLVPLLTGVGQPDFVVLSEQCRWRGFAGAYAAGFFDFGWRVSAGSYVD</sequence>
<dbReference type="GO" id="GO:0008236">
    <property type="term" value="F:serine-type peptidase activity"/>
    <property type="evidence" value="ECO:0007669"/>
    <property type="project" value="InterPro"/>
</dbReference>
<evidence type="ECO:0000313" key="3">
    <source>
        <dbReference type="EMBL" id="OAT12514.1"/>
    </source>
</evidence>
<dbReference type="RefSeq" id="XP_031580417.1">
    <property type="nucleotide sequence ID" value="XM_031723283.1"/>
</dbReference>
<dbReference type="InterPro" id="IPR001375">
    <property type="entry name" value="Peptidase_S9_cat"/>
</dbReference>
<accession>A0A179UWS8</accession>
<dbReference type="SUPFAM" id="SSF53474">
    <property type="entry name" value="alpha/beta-Hydrolases"/>
    <property type="match status" value="1"/>
</dbReference>
<dbReference type="PANTHER" id="PTHR43037:SF4">
    <property type="entry name" value="PEPTIDASE S9 PROLYL OLIGOPEPTIDASE CATALYTIC DOMAIN-CONTAINING PROTEIN"/>
    <property type="match status" value="1"/>
</dbReference>
<dbReference type="InterPro" id="IPR029058">
    <property type="entry name" value="AB_hydrolase_fold"/>
</dbReference>
<dbReference type="EMBL" id="GG657468">
    <property type="protein sequence ID" value="OAT12514.1"/>
    <property type="molecule type" value="Genomic_DNA"/>
</dbReference>
<proteinExistence type="predicted"/>
<protein>
    <recommendedName>
        <fullName evidence="2">Peptidase S9 prolyl oligopeptidase catalytic domain-containing protein</fullName>
    </recommendedName>
</protein>
<dbReference type="RefSeq" id="XP_031580416.1">
    <property type="nucleotide sequence ID" value="XM_031723282.1"/>
</dbReference>
<gene>
    <name evidence="3" type="ORF">BDBG_07846</name>
</gene>
<dbReference type="OrthoDB" id="449091at2759"/>
<dbReference type="PANTHER" id="PTHR43037">
    <property type="entry name" value="UNNAMED PRODUCT-RELATED"/>
    <property type="match status" value="1"/>
</dbReference>
<dbReference type="EMBL" id="GG657468">
    <property type="protein sequence ID" value="OAT12515.1"/>
    <property type="molecule type" value="Genomic_DNA"/>
</dbReference>
<dbReference type="InterPro" id="IPR050955">
    <property type="entry name" value="Plant_Biomass_Hydrol_Est"/>
</dbReference>
<reference evidence="3" key="1">
    <citation type="submission" date="2009-02" db="EMBL/GenBank/DDBJ databases">
        <title>The Genome Sequence of Blastomyces dermatitidis strain SLH14081.</title>
        <authorList>
            <consortium name="The Broad Institute Genome Sequencing Platform"/>
            <consortium name="Broad Institute Microbial Sequencing Center."/>
            <person name="Champion M."/>
            <person name="Cuomo C."/>
            <person name="Ma L.-J."/>
            <person name="Henn M.R."/>
            <person name="Klein B."/>
            <person name="Goldman B."/>
            <person name="Young S."/>
            <person name="Kodira C.D."/>
            <person name="Zeng Q."/>
            <person name="Koehrsen M."/>
            <person name="Alvarado L."/>
            <person name="Berlin A.M."/>
            <person name="Heiman D.I."/>
            <person name="Hepburn T.A."/>
            <person name="Saif S."/>
            <person name="Shea T.D."/>
            <person name="Shenoy N."/>
            <person name="Sykes S."/>
            <person name="Galagan J."/>
            <person name="Nusbaum C."/>
            <person name="Birren B."/>
        </authorList>
    </citation>
    <scope>NUCLEOTIDE SEQUENCE</scope>
    <source>
        <strain evidence="3">SLH14081</strain>
    </source>
</reference>
<dbReference type="Proteomes" id="UP000002038">
    <property type="component" value="Unassembled WGS sequence"/>
</dbReference>
<keyword evidence="1" id="KW-0732">Signal</keyword>
<dbReference type="Gene3D" id="3.40.50.1820">
    <property type="entry name" value="alpha/beta hydrolase"/>
    <property type="match status" value="1"/>
</dbReference>
<name>A0A179UWS8_BLAGS</name>
<evidence type="ECO:0000256" key="1">
    <source>
        <dbReference type="ARBA" id="ARBA00022729"/>
    </source>
</evidence>
<dbReference type="AlphaFoldDB" id="A0A179UWS8"/>
<dbReference type="KEGG" id="bgh:BDBG_07846"/>
<feature type="domain" description="Peptidase S9 prolyl oligopeptidase catalytic" evidence="2">
    <location>
        <begin position="495"/>
        <end position="668"/>
    </location>
</feature>
<keyword evidence="4" id="KW-1185">Reference proteome</keyword>
<dbReference type="GO" id="GO:0006508">
    <property type="term" value="P:proteolysis"/>
    <property type="evidence" value="ECO:0007669"/>
    <property type="project" value="InterPro"/>
</dbReference>
<evidence type="ECO:0000313" key="4">
    <source>
        <dbReference type="Proteomes" id="UP000002038"/>
    </source>
</evidence>
<dbReference type="VEuPathDB" id="FungiDB:BDBG_07846"/>
<dbReference type="Pfam" id="PF00326">
    <property type="entry name" value="Peptidase_S9"/>
    <property type="match status" value="1"/>
</dbReference>
<evidence type="ECO:0000259" key="2">
    <source>
        <dbReference type="Pfam" id="PF00326"/>
    </source>
</evidence>
<organism evidence="3 4">
    <name type="scientific">Blastomyces gilchristii (strain SLH14081)</name>
    <name type="common">Blastomyces dermatitidis</name>
    <dbReference type="NCBI Taxonomy" id="559298"/>
    <lineage>
        <taxon>Eukaryota</taxon>
        <taxon>Fungi</taxon>
        <taxon>Dikarya</taxon>
        <taxon>Ascomycota</taxon>
        <taxon>Pezizomycotina</taxon>
        <taxon>Eurotiomycetes</taxon>
        <taxon>Eurotiomycetidae</taxon>
        <taxon>Onygenales</taxon>
        <taxon>Ajellomycetaceae</taxon>
        <taxon>Blastomyces</taxon>
    </lineage>
</organism>